<evidence type="ECO:0000313" key="2">
    <source>
        <dbReference type="Proteomes" id="UP001175227"/>
    </source>
</evidence>
<accession>A0AA39KDE8</accession>
<keyword evidence="2" id="KW-1185">Reference proteome</keyword>
<name>A0AA39KDE8_9AGAR</name>
<sequence>MATLCITASDFDLAEFILDAALTENQMKTLFKLLNPEAASSTKFNIGANGLKPCVICLVPKLEQYNLDIRYELQTKQQTQEILADAAAIPTKGGQNKFLSGFGLRNIENVFWNIEECDPFCSLSFDPLHAYDNGLFGDHLRSEVVSRIQALGGESAGQADDQIKLFPRWRNLYHFESGFMAVHFANGRKYEDLSKHIMFVTHNILTEHNDAHGYHLLKCVRSYIELCMYAGFNLHTEHSIQAIWDELLRFSMLIREYEQLTRSTDPGAKSWNFPNVHSHQHLVDDILRKGVTLNYNTKPNEKMHGPLKDAYQLRTNFKDVAEQILRVDSWCNAASFIRQQIELHDEQLKNLEMPGNDNDELEAEDTSEVSEYSGNVSLHGHHGKGGGVLKIREIRHLKVDDPAFHGFQKRLSDFMVGQFGKYPEIVPEIDGQKISFKSFKPDDEIQLYGLLKVDYENMIDWTTSTDYLWCNPNFYNHPRYDFLLVDSTERPFFAQLIMIFTCVIGGKSFPLALVHPVDQPADSATEQLDKDLGFYRVRA</sequence>
<comment type="caution">
    <text evidence="1">The sequence shown here is derived from an EMBL/GenBank/DDBJ whole genome shotgun (WGS) entry which is preliminary data.</text>
</comment>
<reference evidence="1" key="1">
    <citation type="submission" date="2023-06" db="EMBL/GenBank/DDBJ databases">
        <authorList>
            <consortium name="Lawrence Berkeley National Laboratory"/>
            <person name="Ahrendt S."/>
            <person name="Sahu N."/>
            <person name="Indic B."/>
            <person name="Wong-Bajracharya J."/>
            <person name="Merenyi Z."/>
            <person name="Ke H.-M."/>
            <person name="Monk M."/>
            <person name="Kocsube S."/>
            <person name="Drula E."/>
            <person name="Lipzen A."/>
            <person name="Balint B."/>
            <person name="Henrissat B."/>
            <person name="Andreopoulos B."/>
            <person name="Martin F.M."/>
            <person name="Harder C.B."/>
            <person name="Rigling D."/>
            <person name="Ford K.L."/>
            <person name="Foster G.D."/>
            <person name="Pangilinan J."/>
            <person name="Papanicolaou A."/>
            <person name="Barry K."/>
            <person name="LaButti K."/>
            <person name="Viragh M."/>
            <person name="Koriabine M."/>
            <person name="Yan M."/>
            <person name="Riley R."/>
            <person name="Champramary S."/>
            <person name="Plett K.L."/>
            <person name="Tsai I.J."/>
            <person name="Slot J."/>
            <person name="Sipos G."/>
            <person name="Plett J."/>
            <person name="Nagy L.G."/>
            <person name="Grigoriev I.V."/>
        </authorList>
    </citation>
    <scope>NUCLEOTIDE SEQUENCE</scope>
    <source>
        <strain evidence="1">ICMP 16352</strain>
    </source>
</reference>
<gene>
    <name evidence="1" type="ORF">IW261DRAFT_1579893</name>
</gene>
<organism evidence="1 2">
    <name type="scientific">Armillaria novae-zelandiae</name>
    <dbReference type="NCBI Taxonomy" id="153914"/>
    <lineage>
        <taxon>Eukaryota</taxon>
        <taxon>Fungi</taxon>
        <taxon>Dikarya</taxon>
        <taxon>Basidiomycota</taxon>
        <taxon>Agaricomycotina</taxon>
        <taxon>Agaricomycetes</taxon>
        <taxon>Agaricomycetidae</taxon>
        <taxon>Agaricales</taxon>
        <taxon>Marasmiineae</taxon>
        <taxon>Physalacriaceae</taxon>
        <taxon>Armillaria</taxon>
    </lineage>
</organism>
<protein>
    <submittedName>
        <fullName evidence="1">Uncharacterized protein</fullName>
    </submittedName>
</protein>
<dbReference type="EMBL" id="JAUEPR010000357">
    <property type="protein sequence ID" value="KAK0457905.1"/>
    <property type="molecule type" value="Genomic_DNA"/>
</dbReference>
<dbReference type="Proteomes" id="UP001175227">
    <property type="component" value="Unassembled WGS sequence"/>
</dbReference>
<proteinExistence type="predicted"/>
<evidence type="ECO:0000313" key="1">
    <source>
        <dbReference type="EMBL" id="KAK0457905.1"/>
    </source>
</evidence>
<dbReference type="AlphaFoldDB" id="A0AA39KDE8"/>